<feature type="compositionally biased region" description="Low complexity" evidence="17">
    <location>
        <begin position="97"/>
        <end position="109"/>
    </location>
</feature>
<dbReference type="SUPFAM" id="SSF56112">
    <property type="entry name" value="Protein kinase-like (PK-like)"/>
    <property type="match status" value="1"/>
</dbReference>
<feature type="domain" description="Phorbol-ester/DAG-type" evidence="19">
    <location>
        <begin position="696"/>
        <end position="746"/>
    </location>
</feature>
<comment type="similarity">
    <text evidence="1">Belongs to the protein kinase superfamily. AGC Ser/Thr protein kinase family. PKC subfamily.</text>
</comment>
<feature type="compositionally biased region" description="Polar residues" evidence="17">
    <location>
        <begin position="546"/>
        <end position="567"/>
    </location>
</feature>
<feature type="domain" description="Protein kinase" evidence="18">
    <location>
        <begin position="926"/>
        <end position="1185"/>
    </location>
</feature>
<dbReference type="GO" id="GO:0004697">
    <property type="term" value="F:diacylglycerol-dependent serine/threonine kinase activity"/>
    <property type="evidence" value="ECO:0007669"/>
    <property type="project" value="UniProtKB-EC"/>
</dbReference>
<dbReference type="InterPro" id="IPR011072">
    <property type="entry name" value="HR1_rho-bd"/>
</dbReference>
<keyword evidence="12 15" id="KW-0067">ATP-binding</keyword>
<dbReference type="SMART" id="SM00742">
    <property type="entry name" value="Hr1"/>
    <property type="match status" value="2"/>
</dbReference>
<accession>A0A507CTU3</accession>
<feature type="region of interest" description="Disordered" evidence="17">
    <location>
        <begin position="514"/>
        <end position="567"/>
    </location>
</feature>
<feature type="binding site" evidence="15">
    <location>
        <position position="955"/>
    </location>
    <ligand>
        <name>ATP</name>
        <dbReference type="ChEBI" id="CHEBI:30616"/>
    </ligand>
</feature>
<evidence type="ECO:0000256" key="5">
    <source>
        <dbReference type="ARBA" id="ARBA00022679"/>
    </source>
</evidence>
<dbReference type="PROSITE" id="PS50081">
    <property type="entry name" value="ZF_DAG_PE_2"/>
    <property type="match status" value="2"/>
</dbReference>
<dbReference type="SMART" id="SM00109">
    <property type="entry name" value="C1"/>
    <property type="match status" value="2"/>
</dbReference>
<dbReference type="InterPro" id="IPR036274">
    <property type="entry name" value="HR1_rpt_sf"/>
</dbReference>
<dbReference type="FunFam" id="3.30.200.20:FF:000103">
    <property type="entry name" value="Protein kinase C"/>
    <property type="match status" value="1"/>
</dbReference>
<dbReference type="CDD" id="cd20822">
    <property type="entry name" value="C1_ScPKC1-like_rpt1"/>
    <property type="match status" value="1"/>
</dbReference>
<dbReference type="GO" id="GO:0008270">
    <property type="term" value="F:zinc ion binding"/>
    <property type="evidence" value="ECO:0007669"/>
    <property type="project" value="UniProtKB-KW"/>
</dbReference>
<dbReference type="InterPro" id="IPR000008">
    <property type="entry name" value="C2_dom"/>
</dbReference>
<keyword evidence="3" id="KW-0723">Serine/threonine-protein kinase</keyword>
<dbReference type="EC" id="2.7.11.13" evidence="2"/>
<dbReference type="InterPro" id="IPR008271">
    <property type="entry name" value="Ser/Thr_kinase_AS"/>
</dbReference>
<dbReference type="EMBL" id="QEAM01000271">
    <property type="protein sequence ID" value="TPX42451.1"/>
    <property type="molecule type" value="Genomic_DNA"/>
</dbReference>
<dbReference type="GO" id="GO:0106310">
    <property type="term" value="F:protein serine kinase activity"/>
    <property type="evidence" value="ECO:0007669"/>
    <property type="project" value="RHEA"/>
</dbReference>
<evidence type="ECO:0000256" key="8">
    <source>
        <dbReference type="ARBA" id="ARBA00022741"/>
    </source>
</evidence>
<dbReference type="SUPFAM" id="SSF49562">
    <property type="entry name" value="C2 domain (Calcium/lipid-binding domain, CaLB)"/>
    <property type="match status" value="1"/>
</dbReference>
<proteinExistence type="inferred from homology"/>
<keyword evidence="8 15" id="KW-0547">Nucleotide-binding</keyword>
<evidence type="ECO:0000259" key="20">
    <source>
        <dbReference type="PROSITE" id="PS51285"/>
    </source>
</evidence>
<keyword evidence="11" id="KW-0862">Zinc</keyword>
<dbReference type="SUPFAM" id="SSF57889">
    <property type="entry name" value="Cysteine-rich domain"/>
    <property type="match status" value="2"/>
</dbReference>
<feature type="region of interest" description="Disordered" evidence="17">
    <location>
        <begin position="131"/>
        <end position="167"/>
    </location>
</feature>
<keyword evidence="16" id="KW-0175">Coiled coil</keyword>
<dbReference type="Pfam" id="PF00433">
    <property type="entry name" value="Pkinase_C"/>
    <property type="match status" value="1"/>
</dbReference>
<dbReference type="FunFam" id="1.10.510.10:FF:000101">
    <property type="entry name" value="Protein kinase C"/>
    <property type="match status" value="1"/>
</dbReference>
<sequence>MDFPSLSIDPKKRDIEAKIAKEKRVIRGAETMLPQLKDQNALEQCQVTISEAQRRLDFLEGESKRLTAKKWKGASADVISSSNSALPDNSSIRDSIDTTNSASSSTINNGPMRESPAFMQRATALFRSTHHLSSPGSVRRSVAAELASSQPNLSSLHNQSSSTNQLHSSGASIMASLLSNLGLNKSSAAIPRPASTAASSDNLAPPLLTSPVKGLSSFDYLRHDTAISAQQVRYKLKSVEQKLDVEAKVKAGTEKLYQAVMRDPDQDKRRQQEVAAKKEEADARVLILQKALQRYRGLYVEEDEDLDSPDLVNASQCRNGSMFDINTQDDSRQNCSAATIDTNDKQQINATSGHVSASATVHRLSTNDPPDSENVDGPVPLLTKSSSPNLRPTRSMESPSSGHSDLDGDAANRKPMTGRLRIKLIGANNLPGKTSHKTETYAIIRIDGAQRARTKQSRSRWGEDLDIVSDKATECEVAVYEKGGAILALVWFRLSELEDFNRIRTSVTSVPPAVLNQNGSRTRESTVEVAPSRDSVDTAASERDTQSNGVTSLSMERNGTGDSSPAETSDVVFKDNIWVDMEPAGQLCMRLSFVPESRILRRRNEGVMRRKPVQRGKVMRGHKFVPITAYSVMKCAICLELFVNSGYSCAWCKYACHKKCYTKSITKCITKGDQEEKGEEEENASDLTSLALHRIPHRFEPFTNIGTSWCCHCGLILAIGRGKALKCTECSFASHKECMPLIPNLCGLAPGVAFQIVQAVDTAEKVRSGKNRLPRDDSSNFLTSYSMAQLQAYDKNSTAASSQELYTPSAGSTADKMTSLSSNLSKIIADSKISETVPPATKQQSQTEIQASAVPTSTSQNESNGALNTSNHAPAVPWSDLLTLSAAAPVTEEQQVMNQTVMASTAPSNRSKVPSSGPKGIGLEDFQFLAVLGKGNFGKVMLAEDKYTKGLYAIKVLKKQFILENDEVESTKSEKRVFLIANKERHPFLVNLHSCFQTESRIYFVMEYVSGGDLMWHIQKQQFSEKRAKFYACEVLLALEYFHKNNIVYRDLKLDNILLTLDGHLKIADYGLCKENMPYGATTSTFCGTPEFMAPEILQDKPYGRAVDWWALGVLIYEMLLGQSPFRGDDEDEIFEAILEDEILYPVTMQKDAVTLLQKLLCKDPSRRLGAGKADAEDIKKHPFFKGVDWDAMLNLKVPPPFYPTVSSPTDVSNFDDEFTREIPQLTPCPSALTAVDQEEFRGFTHVSNWAMEERQKHGFVVPPPKQKPLKLPSSQSHNNLSNPSNGTGHYNNSTSVTTAEAKP</sequence>
<evidence type="ECO:0000256" key="3">
    <source>
        <dbReference type="ARBA" id="ARBA00022527"/>
    </source>
</evidence>
<dbReference type="InterPro" id="IPR017441">
    <property type="entry name" value="Protein_kinase_ATP_BS"/>
</dbReference>
<dbReference type="CDD" id="cd20823">
    <property type="entry name" value="C1_ScPKC1-like_rpt2"/>
    <property type="match status" value="1"/>
</dbReference>
<reference evidence="21 22" key="1">
    <citation type="journal article" date="2019" name="Sci. Rep.">
        <title>Comparative genomics of chytrid fungi reveal insights into the obligate biotrophic and pathogenic lifestyle of Synchytrium endobioticum.</title>
        <authorList>
            <person name="van de Vossenberg B.T.L.H."/>
            <person name="Warris S."/>
            <person name="Nguyen H.D.T."/>
            <person name="van Gent-Pelzer M.P.E."/>
            <person name="Joly D.L."/>
            <person name="van de Geest H.C."/>
            <person name="Bonants P.J.M."/>
            <person name="Smith D.S."/>
            <person name="Levesque C.A."/>
            <person name="van der Lee T.A.J."/>
        </authorList>
    </citation>
    <scope>NUCLEOTIDE SEQUENCE [LARGE SCALE GENOMIC DNA]</scope>
    <source>
        <strain evidence="21 22">LEV6574</strain>
    </source>
</reference>
<dbReference type="Pfam" id="PF00069">
    <property type="entry name" value="Pkinase"/>
    <property type="match status" value="1"/>
</dbReference>
<feature type="compositionally biased region" description="Polar residues" evidence="17">
    <location>
        <begin position="841"/>
        <end position="872"/>
    </location>
</feature>
<dbReference type="PANTHER" id="PTHR24351">
    <property type="entry name" value="RIBOSOMAL PROTEIN S6 KINASE"/>
    <property type="match status" value="1"/>
</dbReference>
<dbReference type="PROSITE" id="PS00107">
    <property type="entry name" value="PROTEIN_KINASE_ATP"/>
    <property type="match status" value="1"/>
</dbReference>
<dbReference type="InterPro" id="IPR046349">
    <property type="entry name" value="C1-like_sf"/>
</dbReference>
<feature type="domain" description="AGC-kinase C-terminal" evidence="20">
    <location>
        <begin position="1186"/>
        <end position="1256"/>
    </location>
</feature>
<evidence type="ECO:0000259" key="19">
    <source>
        <dbReference type="PROSITE" id="PS50081"/>
    </source>
</evidence>
<dbReference type="Gene3D" id="1.10.510.10">
    <property type="entry name" value="Transferase(Phosphotransferase) domain 1"/>
    <property type="match status" value="1"/>
</dbReference>
<feature type="compositionally biased region" description="Polar residues" evidence="17">
    <location>
        <begin position="383"/>
        <end position="403"/>
    </location>
</feature>
<evidence type="ECO:0000256" key="12">
    <source>
        <dbReference type="ARBA" id="ARBA00022840"/>
    </source>
</evidence>
<keyword evidence="4" id="KW-0597">Phosphoprotein</keyword>
<dbReference type="InterPro" id="IPR035892">
    <property type="entry name" value="C2_domain_sf"/>
</dbReference>
<keyword evidence="9" id="KW-0863">Zinc-finger</keyword>
<dbReference type="SUPFAM" id="SSF46585">
    <property type="entry name" value="HR1 repeat"/>
    <property type="match status" value="2"/>
</dbReference>
<dbReference type="Gene3D" id="1.10.287.160">
    <property type="entry name" value="HR1 repeat"/>
    <property type="match status" value="1"/>
</dbReference>
<dbReference type="InterPro" id="IPR000719">
    <property type="entry name" value="Prot_kinase_dom"/>
</dbReference>
<dbReference type="SMART" id="SM00133">
    <property type="entry name" value="S_TK_X"/>
    <property type="match status" value="1"/>
</dbReference>
<dbReference type="InterPro" id="IPR011009">
    <property type="entry name" value="Kinase-like_dom_sf"/>
</dbReference>
<dbReference type="SMART" id="SM00239">
    <property type="entry name" value="C2"/>
    <property type="match status" value="1"/>
</dbReference>
<dbReference type="Gene3D" id="3.30.200.20">
    <property type="entry name" value="Phosphorylase Kinase, domain 1"/>
    <property type="match status" value="1"/>
</dbReference>
<feature type="region of interest" description="Disordered" evidence="17">
    <location>
        <begin position="835"/>
        <end position="872"/>
    </location>
</feature>
<comment type="catalytic activity">
    <reaction evidence="14">
        <text>L-seryl-[protein] + ATP = O-phospho-L-seryl-[protein] + ADP + H(+)</text>
        <dbReference type="Rhea" id="RHEA:17989"/>
        <dbReference type="Rhea" id="RHEA-COMP:9863"/>
        <dbReference type="Rhea" id="RHEA-COMP:11604"/>
        <dbReference type="ChEBI" id="CHEBI:15378"/>
        <dbReference type="ChEBI" id="CHEBI:29999"/>
        <dbReference type="ChEBI" id="CHEBI:30616"/>
        <dbReference type="ChEBI" id="CHEBI:83421"/>
        <dbReference type="ChEBI" id="CHEBI:456216"/>
        <dbReference type="EC" id="2.7.11.13"/>
    </reaction>
</comment>
<evidence type="ECO:0000313" key="22">
    <source>
        <dbReference type="Proteomes" id="UP000320475"/>
    </source>
</evidence>
<evidence type="ECO:0000256" key="10">
    <source>
        <dbReference type="ARBA" id="ARBA00022777"/>
    </source>
</evidence>
<dbReference type="GO" id="GO:0005524">
    <property type="term" value="F:ATP binding"/>
    <property type="evidence" value="ECO:0007669"/>
    <property type="project" value="UniProtKB-UniRule"/>
</dbReference>
<evidence type="ECO:0000256" key="7">
    <source>
        <dbReference type="ARBA" id="ARBA00022737"/>
    </source>
</evidence>
<comment type="caution">
    <text evidence="21">The sequence shown here is derived from an EMBL/GenBank/DDBJ whole genome shotgun (WGS) entry which is preliminary data.</text>
</comment>
<dbReference type="PROSITE" id="PS00479">
    <property type="entry name" value="ZF_DAG_PE_1"/>
    <property type="match status" value="1"/>
</dbReference>
<keyword evidence="5" id="KW-0808">Transferase</keyword>
<dbReference type="Gene3D" id="3.30.60.20">
    <property type="match status" value="2"/>
</dbReference>
<dbReference type="SMART" id="SM00220">
    <property type="entry name" value="S_TKc"/>
    <property type="match status" value="1"/>
</dbReference>
<evidence type="ECO:0000256" key="16">
    <source>
        <dbReference type="SAM" id="Coils"/>
    </source>
</evidence>
<feature type="region of interest" description="Disordered" evidence="17">
    <location>
        <begin position="1260"/>
        <end position="1304"/>
    </location>
</feature>
<feature type="region of interest" description="Disordered" evidence="17">
    <location>
        <begin position="80"/>
        <end position="114"/>
    </location>
</feature>
<dbReference type="OrthoDB" id="63267at2759"/>
<evidence type="ECO:0000256" key="4">
    <source>
        <dbReference type="ARBA" id="ARBA00022553"/>
    </source>
</evidence>
<evidence type="ECO:0000256" key="1">
    <source>
        <dbReference type="ARBA" id="ARBA00005490"/>
    </source>
</evidence>
<dbReference type="PROSITE" id="PS50011">
    <property type="entry name" value="PROTEIN_KINASE_DOM"/>
    <property type="match status" value="1"/>
</dbReference>
<dbReference type="Pfam" id="PF02185">
    <property type="entry name" value="HR1"/>
    <property type="match status" value="2"/>
</dbReference>
<feature type="compositionally biased region" description="Low complexity" evidence="17">
    <location>
        <begin position="80"/>
        <end position="90"/>
    </location>
</feature>
<evidence type="ECO:0000256" key="11">
    <source>
        <dbReference type="ARBA" id="ARBA00022833"/>
    </source>
</evidence>
<evidence type="ECO:0000256" key="2">
    <source>
        <dbReference type="ARBA" id="ARBA00012429"/>
    </source>
</evidence>
<protein>
    <recommendedName>
        <fullName evidence="2">protein kinase C</fullName>
        <ecNumber evidence="2">2.7.11.13</ecNumber>
    </recommendedName>
</protein>
<evidence type="ECO:0000256" key="14">
    <source>
        <dbReference type="ARBA" id="ARBA00047470"/>
    </source>
</evidence>
<feature type="compositionally biased region" description="Polar residues" evidence="17">
    <location>
        <begin position="1278"/>
        <end position="1304"/>
    </location>
</feature>
<feature type="compositionally biased region" description="Polar residues" evidence="17">
    <location>
        <begin position="352"/>
        <end position="369"/>
    </location>
</feature>
<dbReference type="Pfam" id="PF00130">
    <property type="entry name" value="C1_1"/>
    <property type="match status" value="2"/>
</dbReference>
<dbReference type="PROSITE" id="PS51285">
    <property type="entry name" value="AGC_KINASE_CTER"/>
    <property type="match status" value="1"/>
</dbReference>
<dbReference type="PROSITE" id="PS00108">
    <property type="entry name" value="PROTEIN_KINASE_ST"/>
    <property type="match status" value="1"/>
</dbReference>
<comment type="catalytic activity">
    <reaction evidence="13">
        <text>L-threonyl-[protein] + ATP = O-phospho-L-threonyl-[protein] + ADP + H(+)</text>
        <dbReference type="Rhea" id="RHEA:46608"/>
        <dbReference type="Rhea" id="RHEA-COMP:11060"/>
        <dbReference type="Rhea" id="RHEA-COMP:11605"/>
        <dbReference type="ChEBI" id="CHEBI:15378"/>
        <dbReference type="ChEBI" id="CHEBI:30013"/>
        <dbReference type="ChEBI" id="CHEBI:30616"/>
        <dbReference type="ChEBI" id="CHEBI:61977"/>
        <dbReference type="ChEBI" id="CHEBI:456216"/>
        <dbReference type="EC" id="2.7.11.13"/>
    </reaction>
</comment>
<evidence type="ECO:0000256" key="9">
    <source>
        <dbReference type="ARBA" id="ARBA00022771"/>
    </source>
</evidence>
<evidence type="ECO:0000256" key="13">
    <source>
        <dbReference type="ARBA" id="ARBA00047272"/>
    </source>
</evidence>
<feature type="region of interest" description="Disordered" evidence="17">
    <location>
        <begin position="352"/>
        <end position="413"/>
    </location>
</feature>
<evidence type="ECO:0000256" key="17">
    <source>
        <dbReference type="SAM" id="MobiDB-lite"/>
    </source>
</evidence>
<feature type="compositionally biased region" description="Polar residues" evidence="17">
    <location>
        <begin position="147"/>
        <end position="167"/>
    </location>
</feature>
<feature type="coiled-coil region" evidence="16">
    <location>
        <begin position="42"/>
        <end position="69"/>
    </location>
</feature>
<name>A0A507CTU3_9FUNG</name>
<evidence type="ECO:0000256" key="15">
    <source>
        <dbReference type="PROSITE-ProRule" id="PRU10141"/>
    </source>
</evidence>
<gene>
    <name evidence="21" type="ORF">SeLEV6574_g05602</name>
</gene>
<dbReference type="InterPro" id="IPR000961">
    <property type="entry name" value="AGC-kinase_C"/>
</dbReference>
<dbReference type="InterPro" id="IPR002219">
    <property type="entry name" value="PKC_DAG/PE"/>
</dbReference>
<evidence type="ECO:0000259" key="18">
    <source>
        <dbReference type="PROSITE" id="PS50011"/>
    </source>
</evidence>
<feature type="compositionally biased region" description="Basic and acidic residues" evidence="17">
    <location>
        <begin position="534"/>
        <end position="545"/>
    </location>
</feature>
<organism evidence="21 22">
    <name type="scientific">Synchytrium endobioticum</name>
    <dbReference type="NCBI Taxonomy" id="286115"/>
    <lineage>
        <taxon>Eukaryota</taxon>
        <taxon>Fungi</taxon>
        <taxon>Fungi incertae sedis</taxon>
        <taxon>Chytridiomycota</taxon>
        <taxon>Chytridiomycota incertae sedis</taxon>
        <taxon>Chytridiomycetes</taxon>
        <taxon>Synchytriales</taxon>
        <taxon>Synchytriaceae</taxon>
        <taxon>Synchytrium</taxon>
    </lineage>
</organism>
<evidence type="ECO:0000256" key="6">
    <source>
        <dbReference type="ARBA" id="ARBA00022723"/>
    </source>
</evidence>
<dbReference type="Proteomes" id="UP000320475">
    <property type="component" value="Unassembled WGS sequence"/>
</dbReference>
<dbReference type="CDD" id="cd05570">
    <property type="entry name" value="STKc_PKC"/>
    <property type="match status" value="1"/>
</dbReference>
<keyword evidence="10" id="KW-0418">Kinase</keyword>
<feature type="domain" description="Phorbol-ester/DAG-type" evidence="19">
    <location>
        <begin position="621"/>
        <end position="668"/>
    </location>
</feature>
<dbReference type="VEuPathDB" id="FungiDB:SeMB42_g02712"/>
<evidence type="ECO:0000313" key="21">
    <source>
        <dbReference type="EMBL" id="TPX42451.1"/>
    </source>
</evidence>
<dbReference type="InterPro" id="IPR017892">
    <property type="entry name" value="Pkinase_C"/>
</dbReference>
<dbReference type="GO" id="GO:0007165">
    <property type="term" value="P:signal transduction"/>
    <property type="evidence" value="ECO:0007669"/>
    <property type="project" value="InterPro"/>
</dbReference>
<keyword evidence="6" id="KW-0479">Metal-binding</keyword>
<keyword evidence="7" id="KW-0677">Repeat</keyword>